<dbReference type="EMBL" id="BTGU01015164">
    <property type="protein sequence ID" value="GMN71264.1"/>
    <property type="molecule type" value="Genomic_DNA"/>
</dbReference>
<evidence type="ECO:0000313" key="3">
    <source>
        <dbReference type="Proteomes" id="UP001187192"/>
    </source>
</evidence>
<accession>A0AA88EKH0</accession>
<evidence type="ECO:0000313" key="1">
    <source>
        <dbReference type="EMBL" id="GMN71264.1"/>
    </source>
</evidence>
<comment type="caution">
    <text evidence="1">The sequence shown here is derived from an EMBL/GenBank/DDBJ whole genome shotgun (WGS) entry which is preliminary data.</text>
</comment>
<gene>
    <name evidence="1" type="ORF">TIFTF001_054592</name>
    <name evidence="2" type="ORF">TIFTF001_054593</name>
</gene>
<organism evidence="1 3">
    <name type="scientific">Ficus carica</name>
    <name type="common">Common fig</name>
    <dbReference type="NCBI Taxonomy" id="3494"/>
    <lineage>
        <taxon>Eukaryota</taxon>
        <taxon>Viridiplantae</taxon>
        <taxon>Streptophyta</taxon>
        <taxon>Embryophyta</taxon>
        <taxon>Tracheophyta</taxon>
        <taxon>Spermatophyta</taxon>
        <taxon>Magnoliopsida</taxon>
        <taxon>eudicotyledons</taxon>
        <taxon>Gunneridae</taxon>
        <taxon>Pentapetalae</taxon>
        <taxon>rosids</taxon>
        <taxon>fabids</taxon>
        <taxon>Rosales</taxon>
        <taxon>Moraceae</taxon>
        <taxon>Ficeae</taxon>
        <taxon>Ficus</taxon>
    </lineage>
</organism>
<dbReference type="EMBL" id="BTGU01015165">
    <property type="protein sequence ID" value="GMN71269.1"/>
    <property type="molecule type" value="Genomic_DNA"/>
</dbReference>
<dbReference type="Proteomes" id="UP001187192">
    <property type="component" value="Unassembled WGS sequence"/>
</dbReference>
<proteinExistence type="predicted"/>
<keyword evidence="3" id="KW-1185">Reference proteome</keyword>
<evidence type="ECO:0000313" key="2">
    <source>
        <dbReference type="EMBL" id="GMN71269.1"/>
    </source>
</evidence>
<sequence>MQWWTVTQLGLEALSEIPLGQVVGAFSKKLSGSFSSFTAECSALREGLRKMANEDMFAAESPLINYIKILIEEAGGGFCGHISR</sequence>
<dbReference type="AlphaFoldDB" id="A0AA88EKH0"/>
<name>A0AA88EKH0_FICCA</name>
<protein>
    <submittedName>
        <fullName evidence="1">Uncharacterized protein</fullName>
    </submittedName>
</protein>
<reference evidence="1" key="1">
    <citation type="submission" date="2023-07" db="EMBL/GenBank/DDBJ databases">
        <title>draft genome sequence of fig (Ficus carica).</title>
        <authorList>
            <person name="Takahashi T."/>
            <person name="Nishimura K."/>
        </authorList>
    </citation>
    <scope>NUCLEOTIDE SEQUENCE</scope>
</reference>